<protein>
    <submittedName>
        <fullName evidence="1">Uncharacterized protein</fullName>
    </submittedName>
</protein>
<gene>
    <name evidence="1" type="ORF">MILVUS5_LOCUS10281</name>
</gene>
<evidence type="ECO:0000313" key="2">
    <source>
        <dbReference type="Proteomes" id="UP001177021"/>
    </source>
</evidence>
<comment type="caution">
    <text evidence="1">The sequence shown here is derived from an EMBL/GenBank/DDBJ whole genome shotgun (WGS) entry which is preliminary data.</text>
</comment>
<keyword evidence="2" id="KW-1185">Reference proteome</keyword>
<reference evidence="1" key="1">
    <citation type="submission" date="2023-10" db="EMBL/GenBank/DDBJ databases">
        <authorList>
            <person name="Rodriguez Cubillos JULIANA M."/>
            <person name="De Vega J."/>
        </authorList>
    </citation>
    <scope>NUCLEOTIDE SEQUENCE</scope>
</reference>
<name>A0ACB0J8E7_TRIPR</name>
<dbReference type="Proteomes" id="UP001177021">
    <property type="component" value="Unassembled WGS sequence"/>
</dbReference>
<evidence type="ECO:0000313" key="1">
    <source>
        <dbReference type="EMBL" id="CAJ2640430.1"/>
    </source>
</evidence>
<accession>A0ACB0J8E7</accession>
<dbReference type="EMBL" id="CASHSV030000024">
    <property type="protein sequence ID" value="CAJ2640430.1"/>
    <property type="molecule type" value="Genomic_DNA"/>
</dbReference>
<organism evidence="1 2">
    <name type="scientific">Trifolium pratense</name>
    <name type="common">Red clover</name>
    <dbReference type="NCBI Taxonomy" id="57577"/>
    <lineage>
        <taxon>Eukaryota</taxon>
        <taxon>Viridiplantae</taxon>
        <taxon>Streptophyta</taxon>
        <taxon>Embryophyta</taxon>
        <taxon>Tracheophyta</taxon>
        <taxon>Spermatophyta</taxon>
        <taxon>Magnoliopsida</taxon>
        <taxon>eudicotyledons</taxon>
        <taxon>Gunneridae</taxon>
        <taxon>Pentapetalae</taxon>
        <taxon>rosids</taxon>
        <taxon>fabids</taxon>
        <taxon>Fabales</taxon>
        <taxon>Fabaceae</taxon>
        <taxon>Papilionoideae</taxon>
        <taxon>50 kb inversion clade</taxon>
        <taxon>NPAAA clade</taxon>
        <taxon>Hologalegina</taxon>
        <taxon>IRL clade</taxon>
        <taxon>Trifolieae</taxon>
        <taxon>Trifolium</taxon>
    </lineage>
</organism>
<sequence>MGYQKALLKLEIKDIVLVKPTKPTPSCLLSLSTIDNKAYNDEICQTIHVYRSSIHNSPNNSFNPSHLIKQALSKSLFYYYPLAGRLVKHADDGKLRVKCNPNEENYGVPVLEANAKCTLSSLHYLDNTDTDIAKHLMLDLPSPHDKTYPLVLMVTKFLCGGFTIGMGVSHALCDGFGGSQFFKSIVELASGRIEPSVKPVWERERLVGSITKQPFQSLIDKDLAAFSPFLEPKTIIKQYCFKIESDVIKRLKMSLMKESESHSNITTFESLAAYVWRSKARALKLSPNGKTVLIMEVGMRGKNLKDYEYTLPEGYYGNAIVDADLVLNVNELNEKPLSEIVKLIKETKNVASTIDYVRKSIDTMETIKQEEEEEDEDLNIDDAVMYVTDWKHLGFMESVDFEGYELVNLVPAPCNLFKCLDTCIFMSQNKIDDPILGEGVRIFISLPVAAMPKFKEEIDALRFL</sequence>
<proteinExistence type="predicted"/>